<keyword evidence="4" id="KW-1185">Reference proteome</keyword>
<gene>
    <name evidence="3" type="ORF">GQF03_07035</name>
</gene>
<evidence type="ECO:0000313" key="3">
    <source>
        <dbReference type="EMBL" id="MZR22080.1"/>
    </source>
</evidence>
<sequence length="330" mass="34041">MTRLPSAAYSAPWLVSLLFALPLCAPIIGAAQAETAARPAVEVNLNALKSAPRLVHAPTRIIDGETVIVLTPPSLQKKKPAAPAEKVVTPRVKPALSLSQTDVAAVTPVPVPPVNPAKLPDATEAAKFDAVATPVVKMDTAPIPSPEKAEGMKAEVANDAAEKITEATPSPTPTPTTDAVEPAKTPDENVVAEASAPAVTTEPKDEEIQLAAIAPSAGPTVAKAPSASPENLTRILFAENAADLPDDAQAGLQAIAETLKESGRENVQLLAYGSGASVSAARRLSLGRALAVRSKLMELGVDNRQIEVRALGEPEGGGPSDRVDLLLITR</sequence>
<evidence type="ECO:0000256" key="1">
    <source>
        <dbReference type="SAM" id="MobiDB-lite"/>
    </source>
</evidence>
<evidence type="ECO:0000313" key="4">
    <source>
        <dbReference type="Proteomes" id="UP000445696"/>
    </source>
</evidence>
<feature type="region of interest" description="Disordered" evidence="1">
    <location>
        <begin position="163"/>
        <end position="187"/>
    </location>
</feature>
<dbReference type="OrthoDB" id="8448151at2"/>
<dbReference type="Pfam" id="PF00691">
    <property type="entry name" value="OmpA"/>
    <property type="match status" value="1"/>
</dbReference>
<reference evidence="3 4" key="1">
    <citation type="journal article" date="2014" name="Int. J. Syst. Evol. Microbiol.">
        <title>Sneathiella chungangensis sp. nov., isolated from a marine sand, and emended description of the genus Sneathiella.</title>
        <authorList>
            <person name="Siamphan C."/>
            <person name="Kim H."/>
            <person name="Lee J.S."/>
            <person name="Kim W."/>
        </authorList>
    </citation>
    <scope>NUCLEOTIDE SEQUENCE [LARGE SCALE GENOMIC DNA]</scope>
    <source>
        <strain evidence="3 4">KCTC 32476</strain>
    </source>
</reference>
<dbReference type="SUPFAM" id="SSF103088">
    <property type="entry name" value="OmpA-like"/>
    <property type="match status" value="1"/>
</dbReference>
<dbReference type="AlphaFoldDB" id="A0A845MF87"/>
<comment type="caution">
    <text evidence="3">The sequence shown here is derived from an EMBL/GenBank/DDBJ whole genome shotgun (WGS) entry which is preliminary data.</text>
</comment>
<dbReference type="InterPro" id="IPR036737">
    <property type="entry name" value="OmpA-like_sf"/>
</dbReference>
<proteinExistence type="predicted"/>
<feature type="domain" description="OmpA-like" evidence="2">
    <location>
        <begin position="236"/>
        <end position="314"/>
    </location>
</feature>
<accession>A0A845MF87</accession>
<evidence type="ECO:0000259" key="2">
    <source>
        <dbReference type="Pfam" id="PF00691"/>
    </source>
</evidence>
<dbReference type="RefSeq" id="WP_161338524.1">
    <property type="nucleotide sequence ID" value="NZ_JBHSDG010000005.1"/>
</dbReference>
<organism evidence="3 4">
    <name type="scientific">Sneathiella chungangensis</name>
    <dbReference type="NCBI Taxonomy" id="1418234"/>
    <lineage>
        <taxon>Bacteria</taxon>
        <taxon>Pseudomonadati</taxon>
        <taxon>Pseudomonadota</taxon>
        <taxon>Alphaproteobacteria</taxon>
        <taxon>Sneathiellales</taxon>
        <taxon>Sneathiellaceae</taxon>
        <taxon>Sneathiella</taxon>
    </lineage>
</organism>
<dbReference type="InterPro" id="IPR006665">
    <property type="entry name" value="OmpA-like"/>
</dbReference>
<protein>
    <submittedName>
        <fullName evidence="3">OmpA family protein</fullName>
    </submittedName>
</protein>
<name>A0A845MF87_9PROT</name>
<dbReference type="Proteomes" id="UP000445696">
    <property type="component" value="Unassembled WGS sequence"/>
</dbReference>
<dbReference type="EMBL" id="WTVA01000003">
    <property type="protein sequence ID" value="MZR22080.1"/>
    <property type="molecule type" value="Genomic_DNA"/>
</dbReference>
<dbReference type="Gene3D" id="3.30.1330.60">
    <property type="entry name" value="OmpA-like domain"/>
    <property type="match status" value="1"/>
</dbReference>